<dbReference type="AlphaFoldDB" id="A0A1F6PAW3"/>
<reference evidence="3 4" key="1">
    <citation type="journal article" date="2016" name="Nat. Commun.">
        <title>Thousands of microbial genomes shed light on interconnected biogeochemical processes in an aquifer system.</title>
        <authorList>
            <person name="Anantharaman K."/>
            <person name="Brown C.T."/>
            <person name="Hug L.A."/>
            <person name="Sharon I."/>
            <person name="Castelle C.J."/>
            <person name="Probst A.J."/>
            <person name="Thomas B.C."/>
            <person name="Singh A."/>
            <person name="Wilkins M.J."/>
            <person name="Karaoz U."/>
            <person name="Brodie E.L."/>
            <person name="Williams K.H."/>
            <person name="Hubbard S.S."/>
            <person name="Banfield J.F."/>
        </authorList>
    </citation>
    <scope>NUCLEOTIDE SEQUENCE [LARGE SCALE GENOMIC DNA]</scope>
</reference>
<keyword evidence="1" id="KW-0175">Coiled coil</keyword>
<comment type="caution">
    <text evidence="3">The sequence shown here is derived from an EMBL/GenBank/DDBJ whole genome shotgun (WGS) entry which is preliminary data.</text>
</comment>
<protein>
    <submittedName>
        <fullName evidence="3">Uncharacterized protein</fullName>
    </submittedName>
</protein>
<feature type="region of interest" description="Disordered" evidence="2">
    <location>
        <begin position="1"/>
        <end position="31"/>
    </location>
</feature>
<feature type="coiled-coil region" evidence="1">
    <location>
        <begin position="34"/>
        <end position="100"/>
    </location>
</feature>
<organism evidence="3 4">
    <name type="scientific">Candidatus Magasanikbacteria bacterium RIFOXYD1_FULL_40_23</name>
    <dbReference type="NCBI Taxonomy" id="1798705"/>
    <lineage>
        <taxon>Bacteria</taxon>
        <taxon>Candidatus Magasanikiibacteriota</taxon>
    </lineage>
</organism>
<evidence type="ECO:0000256" key="2">
    <source>
        <dbReference type="SAM" id="MobiDB-lite"/>
    </source>
</evidence>
<evidence type="ECO:0000313" key="3">
    <source>
        <dbReference type="EMBL" id="OGH93321.1"/>
    </source>
</evidence>
<proteinExistence type="predicted"/>
<dbReference type="EMBL" id="MFRA01000001">
    <property type="protein sequence ID" value="OGH93321.1"/>
    <property type="molecule type" value="Genomic_DNA"/>
</dbReference>
<evidence type="ECO:0000256" key="1">
    <source>
        <dbReference type="SAM" id="Coils"/>
    </source>
</evidence>
<dbReference type="Proteomes" id="UP000176634">
    <property type="component" value="Unassembled WGS sequence"/>
</dbReference>
<gene>
    <name evidence="3" type="ORF">A2563_01800</name>
</gene>
<accession>A0A1F6PAW3</accession>
<evidence type="ECO:0000313" key="4">
    <source>
        <dbReference type="Proteomes" id="UP000176634"/>
    </source>
</evidence>
<dbReference type="STRING" id="1798705.A2563_01800"/>
<sequence length="181" mass="20547">MSPFRKGNGFNPETYSFIDKDGNSSDTDTGSFARKSAIDKLKKANDQATELNKKRGWLQNFFNPDSRINGLNILHEEALKENEQRELEECVEKLADEKILHELALSLSKENQPPWKILHKIGGEIVISGTLNGTEFAVSSTDRSVFGKETINKEKSKYLFKLFNFFSTLDTQDKKGQSTHE</sequence>
<name>A0A1F6PAW3_9BACT</name>